<dbReference type="KEGG" id="aarg:Aargi30884_26540"/>
<organism evidence="1 2">
    <name type="scientific">Amedibacterium intestinale</name>
    <dbReference type="NCBI Taxonomy" id="2583452"/>
    <lineage>
        <taxon>Bacteria</taxon>
        <taxon>Bacillati</taxon>
        <taxon>Bacillota</taxon>
        <taxon>Erysipelotrichia</taxon>
        <taxon>Erysipelotrichales</taxon>
        <taxon>Erysipelotrichaceae</taxon>
        <taxon>Amedibacterium</taxon>
    </lineage>
</organism>
<sequence length="64" mass="7498">MLDIQNTLYQPFAYIHTIFYKYDLLENNKLTKTGTGMIEKIKDYYDTILNKAKESLIIGCLFAI</sequence>
<dbReference type="Proteomes" id="UP000464754">
    <property type="component" value="Chromosome"/>
</dbReference>
<protein>
    <submittedName>
        <fullName evidence="1">Uncharacterized protein</fullName>
    </submittedName>
</protein>
<dbReference type="EMBL" id="AP019695">
    <property type="protein sequence ID" value="BBK23751.1"/>
    <property type="molecule type" value="Genomic_DNA"/>
</dbReference>
<evidence type="ECO:0000313" key="2">
    <source>
        <dbReference type="Proteomes" id="UP000464754"/>
    </source>
</evidence>
<evidence type="ECO:0000313" key="1">
    <source>
        <dbReference type="EMBL" id="BBK23751.1"/>
    </source>
</evidence>
<dbReference type="AlphaFoldDB" id="A0A6N4TMH3"/>
<name>A0A6N4TMH3_9FIRM</name>
<accession>A0A6N4TMH3</accession>
<gene>
    <name evidence="1" type="ORF">Aargi30884_26540</name>
</gene>
<proteinExistence type="predicted"/>
<reference evidence="2" key="1">
    <citation type="submission" date="2019-05" db="EMBL/GenBank/DDBJ databases">
        <title>Complete genome sequencing of Absiella argi strain JCM 30884.</title>
        <authorList>
            <person name="Sakamoto M."/>
            <person name="Murakami T."/>
            <person name="Mori H."/>
        </authorList>
    </citation>
    <scope>NUCLEOTIDE SEQUENCE [LARGE SCALE GENOMIC DNA]</scope>
    <source>
        <strain evidence="2">JCM 30884</strain>
    </source>
</reference>
<keyword evidence="2" id="KW-1185">Reference proteome</keyword>